<gene>
    <name evidence="2" type="ORF">GWI33_015119</name>
</gene>
<dbReference type="EMBL" id="JAACXV010013858">
    <property type="protein sequence ID" value="KAF7272065.1"/>
    <property type="molecule type" value="Genomic_DNA"/>
</dbReference>
<evidence type="ECO:0000256" key="1">
    <source>
        <dbReference type="SAM" id="MobiDB-lite"/>
    </source>
</evidence>
<dbReference type="Proteomes" id="UP000625711">
    <property type="component" value="Unassembled WGS sequence"/>
</dbReference>
<protein>
    <submittedName>
        <fullName evidence="2">Uncharacterized protein</fullName>
    </submittedName>
</protein>
<proteinExistence type="predicted"/>
<reference evidence="2" key="1">
    <citation type="submission" date="2020-08" db="EMBL/GenBank/DDBJ databases">
        <title>Genome sequencing and assembly of the red palm weevil Rhynchophorus ferrugineus.</title>
        <authorList>
            <person name="Dias G.B."/>
            <person name="Bergman C.M."/>
            <person name="Manee M."/>
        </authorList>
    </citation>
    <scope>NUCLEOTIDE SEQUENCE</scope>
    <source>
        <strain evidence="2">AA-2017</strain>
        <tissue evidence="2">Whole larva</tissue>
    </source>
</reference>
<evidence type="ECO:0000313" key="3">
    <source>
        <dbReference type="Proteomes" id="UP000625711"/>
    </source>
</evidence>
<name>A0A834I614_RHYFE</name>
<evidence type="ECO:0000313" key="2">
    <source>
        <dbReference type="EMBL" id="KAF7272065.1"/>
    </source>
</evidence>
<feature type="region of interest" description="Disordered" evidence="1">
    <location>
        <begin position="53"/>
        <end position="76"/>
    </location>
</feature>
<sequence>MSRSRRAIDVRGGHSNILHVKPQCFIYFCSNAVLFSTTLPKCVNAVRAEPALGKKNKKRNWQRTGGEEKTGPKVPKLDFNSLEISTKYGDLN</sequence>
<keyword evidence="3" id="KW-1185">Reference proteome</keyword>
<comment type="caution">
    <text evidence="2">The sequence shown here is derived from an EMBL/GenBank/DDBJ whole genome shotgun (WGS) entry which is preliminary data.</text>
</comment>
<dbReference type="AlphaFoldDB" id="A0A834I614"/>
<organism evidence="2 3">
    <name type="scientific">Rhynchophorus ferrugineus</name>
    <name type="common">Red palm weevil</name>
    <name type="synonym">Curculio ferrugineus</name>
    <dbReference type="NCBI Taxonomy" id="354439"/>
    <lineage>
        <taxon>Eukaryota</taxon>
        <taxon>Metazoa</taxon>
        <taxon>Ecdysozoa</taxon>
        <taxon>Arthropoda</taxon>
        <taxon>Hexapoda</taxon>
        <taxon>Insecta</taxon>
        <taxon>Pterygota</taxon>
        <taxon>Neoptera</taxon>
        <taxon>Endopterygota</taxon>
        <taxon>Coleoptera</taxon>
        <taxon>Polyphaga</taxon>
        <taxon>Cucujiformia</taxon>
        <taxon>Curculionidae</taxon>
        <taxon>Dryophthorinae</taxon>
        <taxon>Rhynchophorus</taxon>
    </lineage>
</organism>
<accession>A0A834I614</accession>